<dbReference type="Proteomes" id="UP001143480">
    <property type="component" value="Unassembled WGS sequence"/>
</dbReference>
<reference evidence="1" key="2">
    <citation type="submission" date="2023-01" db="EMBL/GenBank/DDBJ databases">
        <authorList>
            <person name="Sun Q."/>
            <person name="Evtushenko L."/>
        </authorList>
    </citation>
    <scope>NUCLEOTIDE SEQUENCE</scope>
    <source>
        <strain evidence="1">VKM Ac-1321</strain>
    </source>
</reference>
<reference evidence="1" key="1">
    <citation type="journal article" date="2014" name="Int. J. Syst. Evol. Microbiol.">
        <title>Complete genome sequence of Corynebacterium casei LMG S-19264T (=DSM 44701T), isolated from a smear-ripened cheese.</title>
        <authorList>
            <consortium name="US DOE Joint Genome Institute (JGI-PGF)"/>
            <person name="Walter F."/>
            <person name="Albersmeier A."/>
            <person name="Kalinowski J."/>
            <person name="Ruckert C."/>
        </authorList>
    </citation>
    <scope>NUCLEOTIDE SEQUENCE</scope>
    <source>
        <strain evidence="1">VKM Ac-1321</strain>
    </source>
</reference>
<dbReference type="EMBL" id="BSFP01000037">
    <property type="protein sequence ID" value="GLL03740.1"/>
    <property type="molecule type" value="Genomic_DNA"/>
</dbReference>
<organism evidence="1 2">
    <name type="scientific">Dactylosporangium matsuzakiense</name>
    <dbReference type="NCBI Taxonomy" id="53360"/>
    <lineage>
        <taxon>Bacteria</taxon>
        <taxon>Bacillati</taxon>
        <taxon>Actinomycetota</taxon>
        <taxon>Actinomycetes</taxon>
        <taxon>Micromonosporales</taxon>
        <taxon>Micromonosporaceae</taxon>
        <taxon>Dactylosporangium</taxon>
    </lineage>
</organism>
<proteinExistence type="predicted"/>
<keyword evidence="2" id="KW-1185">Reference proteome</keyword>
<protein>
    <submittedName>
        <fullName evidence="1">Uncharacterized protein</fullName>
    </submittedName>
</protein>
<comment type="caution">
    <text evidence="1">The sequence shown here is derived from an EMBL/GenBank/DDBJ whole genome shotgun (WGS) entry which is preliminary data.</text>
</comment>
<sequence>MEGYDRLSQRISRIAVYPILLLPNTDYTGKRDLFGITAIRGDSDDFEYVLAHNSMTFAENQDMQRFLFWARVIAENAVLRHIWAPLRRLAGISQSQVLRNLDGWIAEIDDPAAVPLREAVSGAIGGTAAFGAAIAYLYTEPDARRLLQRWWTESITPLCPAQTVPVLSEVFRYDLLTQPMYRPAGAAAELPVATIGGEHFHLMEHVELAYDIPHIVSALQRDEEPDLAASPCTVDLYFRVGSESAVTSTNHEIVMHFMGMTLDQVMTETADVDANDHPRVSGHGHRP</sequence>
<evidence type="ECO:0000313" key="2">
    <source>
        <dbReference type="Proteomes" id="UP001143480"/>
    </source>
</evidence>
<dbReference type="AlphaFoldDB" id="A0A9W6KP57"/>
<gene>
    <name evidence="1" type="ORF">GCM10017581_054860</name>
</gene>
<accession>A0A9W6KP57</accession>
<evidence type="ECO:0000313" key="1">
    <source>
        <dbReference type="EMBL" id="GLL03740.1"/>
    </source>
</evidence>
<name>A0A9W6KP57_9ACTN</name>